<dbReference type="EMBL" id="JBHSJG010000005">
    <property type="protein sequence ID" value="MFC4986575.1"/>
    <property type="molecule type" value="Genomic_DNA"/>
</dbReference>
<comment type="caution">
    <text evidence="4">The sequence shown here is derived from an EMBL/GenBank/DDBJ whole genome shotgun (WGS) entry which is preliminary data.</text>
</comment>
<dbReference type="Pfam" id="PF08350">
    <property type="entry name" value="FilR1_middle"/>
    <property type="match status" value="1"/>
</dbReference>
<proteinExistence type="predicted"/>
<protein>
    <submittedName>
        <fullName evidence="4">Helix-turn-helix transcriptional regulator</fullName>
    </submittedName>
</protein>
<dbReference type="SUPFAM" id="SSF46785">
    <property type="entry name" value="Winged helix' DNA-binding domain"/>
    <property type="match status" value="1"/>
</dbReference>
<dbReference type="InterPro" id="IPR013561">
    <property type="entry name" value="FilR1_middle_dom"/>
</dbReference>
<dbReference type="PROSITE" id="PS51000">
    <property type="entry name" value="HTH_DEOR_2"/>
    <property type="match status" value="1"/>
</dbReference>
<dbReference type="AlphaFoldDB" id="A0ABD5Q9X5"/>
<evidence type="ECO:0000259" key="3">
    <source>
        <dbReference type="PROSITE" id="PS51000"/>
    </source>
</evidence>
<sequence length="272" mass="29665">MDTERLIELVRRGPVLEALLEEGTMDRREIERRLGVSRSTVHRSTGSLRDSGLVERTDGAFSLTPLGEVCAREVTGLERTVGTAWEIAPILRAARDHDIALDVETFVDATVTTAAPGNPYRPVARFMSLLEDTDTLRGLDPASINPLHIDELCDRIADGMVTEAVFPSAVLEELLVSNPERARTVVESGNLVLLAHDDLPFGLTICDDRVGVGVYDDETGLLRTYVDTDSPAAREWADAVFAEYRSAATTLVEHDELSEFPSARAMAEDGSG</sequence>
<dbReference type="RefSeq" id="WP_224828049.1">
    <property type="nucleotide sequence ID" value="NZ_JAIVEF010000003.1"/>
</dbReference>
<dbReference type="Pfam" id="PF25213">
    <property type="entry name" value="HVO_A0261_N"/>
    <property type="match status" value="1"/>
</dbReference>
<keyword evidence="2" id="KW-0804">Transcription</keyword>
<dbReference type="InterPro" id="IPR036390">
    <property type="entry name" value="WH_DNA-bd_sf"/>
</dbReference>
<evidence type="ECO:0000256" key="1">
    <source>
        <dbReference type="ARBA" id="ARBA00023015"/>
    </source>
</evidence>
<dbReference type="InterPro" id="IPR036388">
    <property type="entry name" value="WH-like_DNA-bd_sf"/>
</dbReference>
<reference evidence="4 5" key="1">
    <citation type="journal article" date="2019" name="Int. J. Syst. Evol. Microbiol.">
        <title>The Global Catalogue of Microorganisms (GCM) 10K type strain sequencing project: providing services to taxonomists for standard genome sequencing and annotation.</title>
        <authorList>
            <consortium name="The Broad Institute Genomics Platform"/>
            <consortium name="The Broad Institute Genome Sequencing Center for Infectious Disease"/>
            <person name="Wu L."/>
            <person name="Ma J."/>
        </authorList>
    </citation>
    <scope>NUCLEOTIDE SEQUENCE [LARGE SCALE GENOMIC DNA]</scope>
    <source>
        <strain evidence="4 5">CGMCC 1.15824</strain>
    </source>
</reference>
<dbReference type="Proteomes" id="UP001595925">
    <property type="component" value="Unassembled WGS sequence"/>
</dbReference>
<dbReference type="InterPro" id="IPR001034">
    <property type="entry name" value="DeoR_HTH"/>
</dbReference>
<gene>
    <name evidence="4" type="ORF">ACFPFO_02025</name>
</gene>
<organism evidence="4 5">
    <name type="scientific">Saliphagus infecundisoli</name>
    <dbReference type="NCBI Taxonomy" id="1849069"/>
    <lineage>
        <taxon>Archaea</taxon>
        <taxon>Methanobacteriati</taxon>
        <taxon>Methanobacteriota</taxon>
        <taxon>Stenosarchaea group</taxon>
        <taxon>Halobacteria</taxon>
        <taxon>Halobacteriales</taxon>
        <taxon>Natrialbaceae</taxon>
        <taxon>Saliphagus</taxon>
    </lineage>
</organism>
<keyword evidence="1" id="KW-0805">Transcription regulation</keyword>
<keyword evidence="5" id="KW-1185">Reference proteome</keyword>
<dbReference type="CDD" id="cd00090">
    <property type="entry name" value="HTH_ARSR"/>
    <property type="match status" value="1"/>
</dbReference>
<accession>A0ABD5Q9X5</accession>
<evidence type="ECO:0000256" key="2">
    <source>
        <dbReference type="ARBA" id="ARBA00023163"/>
    </source>
</evidence>
<evidence type="ECO:0000313" key="5">
    <source>
        <dbReference type="Proteomes" id="UP001595925"/>
    </source>
</evidence>
<dbReference type="InterPro" id="IPR057527">
    <property type="entry name" value="HVO_A0261-like_N"/>
</dbReference>
<dbReference type="InterPro" id="IPR011991">
    <property type="entry name" value="ArsR-like_HTH"/>
</dbReference>
<feature type="domain" description="HTH deoR-type" evidence="3">
    <location>
        <begin position="8"/>
        <end position="63"/>
    </location>
</feature>
<name>A0ABD5Q9X5_9EURY</name>
<dbReference type="Gene3D" id="1.10.10.10">
    <property type="entry name" value="Winged helix-like DNA-binding domain superfamily/Winged helix DNA-binding domain"/>
    <property type="match status" value="1"/>
</dbReference>
<evidence type="ECO:0000313" key="4">
    <source>
        <dbReference type="EMBL" id="MFC4986575.1"/>
    </source>
</evidence>